<reference evidence="11 12" key="1">
    <citation type="submission" date="2014-04" db="EMBL/GenBank/DDBJ databases">
        <authorList>
            <consortium name="DOE Joint Genome Institute"/>
            <person name="Kuo A."/>
            <person name="Tarkka M."/>
            <person name="Buscot F."/>
            <person name="Kohler A."/>
            <person name="Nagy L.G."/>
            <person name="Floudas D."/>
            <person name="Copeland A."/>
            <person name="Barry K.W."/>
            <person name="Cichocki N."/>
            <person name="Veneault-Fourrey C."/>
            <person name="LaButti K."/>
            <person name="Lindquist E.A."/>
            <person name="Lipzen A."/>
            <person name="Lundell T."/>
            <person name="Morin E."/>
            <person name="Murat C."/>
            <person name="Sun H."/>
            <person name="Tunlid A."/>
            <person name="Henrissat B."/>
            <person name="Grigoriev I.V."/>
            <person name="Hibbett D.S."/>
            <person name="Martin F."/>
            <person name="Nordberg H.P."/>
            <person name="Cantor M.N."/>
            <person name="Hua S.X."/>
        </authorList>
    </citation>
    <scope>NUCLEOTIDE SEQUENCE [LARGE SCALE GENOMIC DNA]</scope>
    <source>
        <strain evidence="11 12">F 1598</strain>
    </source>
</reference>
<evidence type="ECO:0000256" key="6">
    <source>
        <dbReference type="ARBA" id="ARBA00022840"/>
    </source>
</evidence>
<keyword evidence="3" id="KW-0808">Transferase</keyword>
<keyword evidence="4 9" id="KW-0547">Nucleotide-binding</keyword>
<feature type="binding site" evidence="9">
    <location>
        <position position="56"/>
    </location>
    <ligand>
        <name>ATP</name>
        <dbReference type="ChEBI" id="CHEBI:30616"/>
    </ligand>
</feature>
<dbReference type="SUPFAM" id="SSF56112">
    <property type="entry name" value="Protein kinase-like (PK-like)"/>
    <property type="match status" value="1"/>
</dbReference>
<accession>A0A0C3F326</accession>
<proteinExistence type="predicted"/>
<keyword evidence="2" id="KW-0723">Serine/threonine-protein kinase</keyword>
<dbReference type="GO" id="GO:0005737">
    <property type="term" value="C:cytoplasm"/>
    <property type="evidence" value="ECO:0007669"/>
    <property type="project" value="TreeGrafter"/>
</dbReference>
<evidence type="ECO:0000256" key="1">
    <source>
        <dbReference type="ARBA" id="ARBA00012513"/>
    </source>
</evidence>
<evidence type="ECO:0000256" key="9">
    <source>
        <dbReference type="PROSITE-ProRule" id="PRU10141"/>
    </source>
</evidence>
<organism evidence="11 12">
    <name type="scientific">Piloderma croceum (strain F 1598)</name>
    <dbReference type="NCBI Taxonomy" id="765440"/>
    <lineage>
        <taxon>Eukaryota</taxon>
        <taxon>Fungi</taxon>
        <taxon>Dikarya</taxon>
        <taxon>Basidiomycota</taxon>
        <taxon>Agaricomycotina</taxon>
        <taxon>Agaricomycetes</taxon>
        <taxon>Agaricomycetidae</taxon>
        <taxon>Atheliales</taxon>
        <taxon>Atheliaceae</taxon>
        <taxon>Piloderma</taxon>
    </lineage>
</organism>
<dbReference type="EMBL" id="KN833060">
    <property type="protein sequence ID" value="KIM74474.1"/>
    <property type="molecule type" value="Genomic_DNA"/>
</dbReference>
<dbReference type="InterPro" id="IPR017441">
    <property type="entry name" value="Protein_kinase_ATP_BS"/>
</dbReference>
<dbReference type="GO" id="GO:0005634">
    <property type="term" value="C:nucleus"/>
    <property type="evidence" value="ECO:0007669"/>
    <property type="project" value="TreeGrafter"/>
</dbReference>
<dbReference type="InParanoid" id="A0A0C3F326"/>
<dbReference type="Gene3D" id="3.30.200.20">
    <property type="entry name" value="Phosphorylase Kinase, domain 1"/>
    <property type="match status" value="1"/>
</dbReference>
<evidence type="ECO:0000256" key="5">
    <source>
        <dbReference type="ARBA" id="ARBA00022777"/>
    </source>
</evidence>
<evidence type="ECO:0000256" key="2">
    <source>
        <dbReference type="ARBA" id="ARBA00022527"/>
    </source>
</evidence>
<dbReference type="InterPro" id="IPR051334">
    <property type="entry name" value="SRPK"/>
</dbReference>
<dbReference type="GO" id="GO:0050684">
    <property type="term" value="P:regulation of mRNA processing"/>
    <property type="evidence" value="ECO:0007669"/>
    <property type="project" value="TreeGrafter"/>
</dbReference>
<evidence type="ECO:0000256" key="4">
    <source>
        <dbReference type="ARBA" id="ARBA00022741"/>
    </source>
</evidence>
<dbReference type="STRING" id="765440.A0A0C3F326"/>
<dbReference type="AlphaFoldDB" id="A0A0C3F326"/>
<dbReference type="EC" id="2.7.11.1" evidence="1"/>
<dbReference type="Gene3D" id="1.10.510.10">
    <property type="entry name" value="Transferase(Phosphotransferase) domain 1"/>
    <property type="match status" value="2"/>
</dbReference>
<dbReference type="PROSITE" id="PS50011">
    <property type="entry name" value="PROTEIN_KINASE_DOM"/>
    <property type="match status" value="1"/>
</dbReference>
<dbReference type="HOGENOM" id="CLU_000288_81_1_1"/>
<dbReference type="OrthoDB" id="5979581at2759"/>
<dbReference type="InterPro" id="IPR000719">
    <property type="entry name" value="Prot_kinase_dom"/>
</dbReference>
<protein>
    <recommendedName>
        <fullName evidence="1">non-specific serine/threonine protein kinase</fullName>
        <ecNumber evidence="1">2.7.11.1</ecNumber>
    </recommendedName>
</protein>
<evidence type="ECO:0000256" key="7">
    <source>
        <dbReference type="ARBA" id="ARBA00047899"/>
    </source>
</evidence>
<dbReference type="SMART" id="SM00220">
    <property type="entry name" value="S_TKc"/>
    <property type="match status" value="1"/>
</dbReference>
<evidence type="ECO:0000256" key="3">
    <source>
        <dbReference type="ARBA" id="ARBA00022679"/>
    </source>
</evidence>
<dbReference type="PROSITE" id="PS00107">
    <property type="entry name" value="PROTEIN_KINASE_ATP"/>
    <property type="match status" value="1"/>
</dbReference>
<dbReference type="PANTHER" id="PTHR47634">
    <property type="entry name" value="PROTEIN KINASE DOMAIN-CONTAINING PROTEIN-RELATED"/>
    <property type="match status" value="1"/>
</dbReference>
<dbReference type="PANTHER" id="PTHR47634:SF9">
    <property type="entry name" value="PROTEIN KINASE DOMAIN-CONTAINING PROTEIN-RELATED"/>
    <property type="match status" value="1"/>
</dbReference>
<dbReference type="InterPro" id="IPR011009">
    <property type="entry name" value="Kinase-like_dom_sf"/>
</dbReference>
<evidence type="ECO:0000259" key="10">
    <source>
        <dbReference type="PROSITE" id="PS50011"/>
    </source>
</evidence>
<keyword evidence="12" id="KW-1185">Reference proteome</keyword>
<evidence type="ECO:0000256" key="8">
    <source>
        <dbReference type="ARBA" id="ARBA00048679"/>
    </source>
</evidence>
<evidence type="ECO:0000313" key="11">
    <source>
        <dbReference type="EMBL" id="KIM74474.1"/>
    </source>
</evidence>
<dbReference type="Proteomes" id="UP000054166">
    <property type="component" value="Unassembled WGS sequence"/>
</dbReference>
<comment type="catalytic activity">
    <reaction evidence="7">
        <text>L-threonyl-[protein] + ATP = O-phospho-L-threonyl-[protein] + ADP + H(+)</text>
        <dbReference type="Rhea" id="RHEA:46608"/>
        <dbReference type="Rhea" id="RHEA-COMP:11060"/>
        <dbReference type="Rhea" id="RHEA-COMP:11605"/>
        <dbReference type="ChEBI" id="CHEBI:15378"/>
        <dbReference type="ChEBI" id="CHEBI:30013"/>
        <dbReference type="ChEBI" id="CHEBI:30616"/>
        <dbReference type="ChEBI" id="CHEBI:61977"/>
        <dbReference type="ChEBI" id="CHEBI:456216"/>
        <dbReference type="EC" id="2.7.11.1"/>
    </reaction>
</comment>
<dbReference type="GO" id="GO:0000245">
    <property type="term" value="P:spliceosomal complex assembly"/>
    <property type="evidence" value="ECO:0007669"/>
    <property type="project" value="TreeGrafter"/>
</dbReference>
<gene>
    <name evidence="11" type="ORF">PILCRDRAFT_99152</name>
</gene>
<keyword evidence="5" id="KW-0418">Kinase</keyword>
<feature type="domain" description="Protein kinase" evidence="10">
    <location>
        <begin position="22"/>
        <end position="314"/>
    </location>
</feature>
<evidence type="ECO:0000313" key="12">
    <source>
        <dbReference type="Proteomes" id="UP000054166"/>
    </source>
</evidence>
<sequence>MDPDVPLEEERKRDYDPKHFHSVKFGELGYGASSTVWLAKDTCCLFWLSMCYVVLKICNNDYDNRVSASHELHISNHIATANPSHPGRQFVRTVIDLFTAKGWHRTHMCLVFEPLWEPIRLLQQHFNDGCYPSAVLKFALRYILSGLDYLHSECQVINTVPSLINIAKTEVAKPSPRKVLHDWIIYFSRNNFGHPIFRHCDVFYTTVFNLTPYRSLEVILGAPWTYGTDIWNLGVMNLLDEKTLCNGLNLDSRMYSSGVFKCQSFISQDVTLVDIVTTLGGKDKRLFLGFVGKMLQWLPENRSTAKELLAHPWLHWFP</sequence>
<dbReference type="GO" id="GO:0005524">
    <property type="term" value="F:ATP binding"/>
    <property type="evidence" value="ECO:0007669"/>
    <property type="project" value="UniProtKB-UniRule"/>
</dbReference>
<comment type="catalytic activity">
    <reaction evidence="8">
        <text>L-seryl-[protein] + ATP = O-phospho-L-seryl-[protein] + ADP + H(+)</text>
        <dbReference type="Rhea" id="RHEA:17989"/>
        <dbReference type="Rhea" id="RHEA-COMP:9863"/>
        <dbReference type="Rhea" id="RHEA-COMP:11604"/>
        <dbReference type="ChEBI" id="CHEBI:15378"/>
        <dbReference type="ChEBI" id="CHEBI:29999"/>
        <dbReference type="ChEBI" id="CHEBI:30616"/>
        <dbReference type="ChEBI" id="CHEBI:83421"/>
        <dbReference type="ChEBI" id="CHEBI:456216"/>
        <dbReference type="EC" id="2.7.11.1"/>
    </reaction>
</comment>
<name>A0A0C3F326_PILCF</name>
<reference evidence="12" key="2">
    <citation type="submission" date="2015-01" db="EMBL/GenBank/DDBJ databases">
        <title>Evolutionary Origins and Diversification of the Mycorrhizal Mutualists.</title>
        <authorList>
            <consortium name="DOE Joint Genome Institute"/>
            <consortium name="Mycorrhizal Genomics Consortium"/>
            <person name="Kohler A."/>
            <person name="Kuo A."/>
            <person name="Nagy L.G."/>
            <person name="Floudas D."/>
            <person name="Copeland A."/>
            <person name="Barry K.W."/>
            <person name="Cichocki N."/>
            <person name="Veneault-Fourrey C."/>
            <person name="LaButti K."/>
            <person name="Lindquist E.A."/>
            <person name="Lipzen A."/>
            <person name="Lundell T."/>
            <person name="Morin E."/>
            <person name="Murat C."/>
            <person name="Riley R."/>
            <person name="Ohm R."/>
            <person name="Sun H."/>
            <person name="Tunlid A."/>
            <person name="Henrissat B."/>
            <person name="Grigoriev I.V."/>
            <person name="Hibbett D.S."/>
            <person name="Martin F."/>
        </authorList>
    </citation>
    <scope>NUCLEOTIDE SEQUENCE [LARGE SCALE GENOMIC DNA]</scope>
    <source>
        <strain evidence="12">F 1598</strain>
    </source>
</reference>
<dbReference type="GO" id="GO:0004674">
    <property type="term" value="F:protein serine/threonine kinase activity"/>
    <property type="evidence" value="ECO:0007669"/>
    <property type="project" value="UniProtKB-KW"/>
</dbReference>
<keyword evidence="6 9" id="KW-0067">ATP-binding</keyword>